<dbReference type="Proteomes" id="UP000308652">
    <property type="component" value="Unassembled WGS sequence"/>
</dbReference>
<dbReference type="PANTHER" id="PTHR21193">
    <property type="entry name" value="OXIDOREDUCTASE-LIKE DOMAIN-CONTAINING PROTEIN 1"/>
    <property type="match status" value="1"/>
</dbReference>
<dbReference type="InterPro" id="IPR019180">
    <property type="entry name" value="Oxidoreductase-like_N"/>
</dbReference>
<organism evidence="3 4">
    <name type="scientific">Crucibulum laeve</name>
    <dbReference type="NCBI Taxonomy" id="68775"/>
    <lineage>
        <taxon>Eukaryota</taxon>
        <taxon>Fungi</taxon>
        <taxon>Dikarya</taxon>
        <taxon>Basidiomycota</taxon>
        <taxon>Agaricomycotina</taxon>
        <taxon>Agaricomycetes</taxon>
        <taxon>Agaricomycetidae</taxon>
        <taxon>Agaricales</taxon>
        <taxon>Agaricineae</taxon>
        <taxon>Nidulariaceae</taxon>
        <taxon>Crucibulum</taxon>
    </lineage>
</organism>
<dbReference type="PANTHER" id="PTHR21193:SF3">
    <property type="entry name" value="OXIDOREDUCTASE-LIKE DOMAIN-CONTAINING PROTEIN 1"/>
    <property type="match status" value="1"/>
</dbReference>
<reference evidence="3 4" key="1">
    <citation type="journal article" date="2019" name="Nat. Ecol. Evol.">
        <title>Megaphylogeny resolves global patterns of mushroom evolution.</title>
        <authorList>
            <person name="Varga T."/>
            <person name="Krizsan K."/>
            <person name="Foldi C."/>
            <person name="Dima B."/>
            <person name="Sanchez-Garcia M."/>
            <person name="Sanchez-Ramirez S."/>
            <person name="Szollosi G.J."/>
            <person name="Szarkandi J.G."/>
            <person name="Papp V."/>
            <person name="Albert L."/>
            <person name="Andreopoulos W."/>
            <person name="Angelini C."/>
            <person name="Antonin V."/>
            <person name="Barry K.W."/>
            <person name="Bougher N.L."/>
            <person name="Buchanan P."/>
            <person name="Buyck B."/>
            <person name="Bense V."/>
            <person name="Catcheside P."/>
            <person name="Chovatia M."/>
            <person name="Cooper J."/>
            <person name="Damon W."/>
            <person name="Desjardin D."/>
            <person name="Finy P."/>
            <person name="Geml J."/>
            <person name="Haridas S."/>
            <person name="Hughes K."/>
            <person name="Justo A."/>
            <person name="Karasinski D."/>
            <person name="Kautmanova I."/>
            <person name="Kiss B."/>
            <person name="Kocsube S."/>
            <person name="Kotiranta H."/>
            <person name="LaButti K.M."/>
            <person name="Lechner B.E."/>
            <person name="Liimatainen K."/>
            <person name="Lipzen A."/>
            <person name="Lukacs Z."/>
            <person name="Mihaltcheva S."/>
            <person name="Morgado L.N."/>
            <person name="Niskanen T."/>
            <person name="Noordeloos M.E."/>
            <person name="Ohm R.A."/>
            <person name="Ortiz-Santana B."/>
            <person name="Ovrebo C."/>
            <person name="Racz N."/>
            <person name="Riley R."/>
            <person name="Savchenko A."/>
            <person name="Shiryaev A."/>
            <person name="Soop K."/>
            <person name="Spirin V."/>
            <person name="Szebenyi C."/>
            <person name="Tomsovsky M."/>
            <person name="Tulloss R.E."/>
            <person name="Uehling J."/>
            <person name="Grigoriev I.V."/>
            <person name="Vagvolgyi C."/>
            <person name="Papp T."/>
            <person name="Martin F.M."/>
            <person name="Miettinen O."/>
            <person name="Hibbett D.S."/>
            <person name="Nagy L.G."/>
        </authorList>
    </citation>
    <scope>NUCLEOTIDE SEQUENCE [LARGE SCALE GENOMIC DNA]</scope>
    <source>
        <strain evidence="3 4">CBS 166.37</strain>
    </source>
</reference>
<dbReference type="OrthoDB" id="10064411at2759"/>
<gene>
    <name evidence="3" type="ORF">BDQ12DRAFT_618331</name>
</gene>
<accession>A0A5C3LFT9</accession>
<dbReference type="AlphaFoldDB" id="A0A5C3LFT9"/>
<sequence length="180" mass="19690">MDTHTQLQRLKYPNRGGRNLTDRYIRLEKSLRGKEALAKEIDELELTNKKATTFTSATAADASTRTRNMFRGFYIPEEPKEPEADECCMSGCAICVYDLYEDSMTAYKESIEALRASLSPLNVPEAELPASLRTKSNATGAAGTEGKKNPVLSAFEEMERALKAKHSAETGAAISTATGS</sequence>
<dbReference type="EMBL" id="ML213711">
    <property type="protein sequence ID" value="TFK31747.1"/>
    <property type="molecule type" value="Genomic_DNA"/>
</dbReference>
<evidence type="ECO:0000256" key="1">
    <source>
        <dbReference type="SAM" id="MobiDB-lite"/>
    </source>
</evidence>
<feature type="region of interest" description="Disordered" evidence="1">
    <location>
        <begin position="130"/>
        <end position="150"/>
    </location>
</feature>
<dbReference type="Pfam" id="PF09791">
    <property type="entry name" value="Oxidored-like"/>
    <property type="match status" value="1"/>
</dbReference>
<proteinExistence type="predicted"/>
<dbReference type="STRING" id="68775.A0A5C3LFT9"/>
<evidence type="ECO:0000259" key="2">
    <source>
        <dbReference type="Pfam" id="PF09791"/>
    </source>
</evidence>
<keyword evidence="4" id="KW-1185">Reference proteome</keyword>
<protein>
    <submittedName>
        <fullName evidence="3">Oxidoreductase-like protein</fullName>
    </submittedName>
</protein>
<evidence type="ECO:0000313" key="4">
    <source>
        <dbReference type="Proteomes" id="UP000308652"/>
    </source>
</evidence>
<feature type="domain" description="Oxidoreductase-like" evidence="2">
    <location>
        <begin position="69"/>
        <end position="114"/>
    </location>
</feature>
<dbReference type="InterPro" id="IPR039251">
    <property type="entry name" value="OXLD1"/>
</dbReference>
<dbReference type="GO" id="GO:0005739">
    <property type="term" value="C:mitochondrion"/>
    <property type="evidence" value="ECO:0007669"/>
    <property type="project" value="TreeGrafter"/>
</dbReference>
<name>A0A5C3LFT9_9AGAR</name>
<evidence type="ECO:0000313" key="3">
    <source>
        <dbReference type="EMBL" id="TFK31747.1"/>
    </source>
</evidence>